<dbReference type="EMBL" id="JAEPRD010000018">
    <property type="protein sequence ID" value="KAG2208672.1"/>
    <property type="molecule type" value="Genomic_DNA"/>
</dbReference>
<protein>
    <submittedName>
        <fullName evidence="1">Uncharacterized protein</fullName>
    </submittedName>
</protein>
<organism evidence="1 2">
    <name type="scientific">Mucor saturninus</name>
    <dbReference type="NCBI Taxonomy" id="64648"/>
    <lineage>
        <taxon>Eukaryota</taxon>
        <taxon>Fungi</taxon>
        <taxon>Fungi incertae sedis</taxon>
        <taxon>Mucoromycota</taxon>
        <taxon>Mucoromycotina</taxon>
        <taxon>Mucoromycetes</taxon>
        <taxon>Mucorales</taxon>
        <taxon>Mucorineae</taxon>
        <taxon>Mucoraceae</taxon>
        <taxon>Mucor</taxon>
    </lineage>
</organism>
<gene>
    <name evidence="1" type="ORF">INT47_007770</name>
</gene>
<accession>A0A8H7V7R9</accession>
<dbReference type="AlphaFoldDB" id="A0A8H7V7R9"/>
<name>A0A8H7V7R9_9FUNG</name>
<comment type="caution">
    <text evidence="1">The sequence shown here is derived from an EMBL/GenBank/DDBJ whole genome shotgun (WGS) entry which is preliminary data.</text>
</comment>
<evidence type="ECO:0000313" key="1">
    <source>
        <dbReference type="EMBL" id="KAG2208672.1"/>
    </source>
</evidence>
<proteinExistence type="predicted"/>
<keyword evidence="2" id="KW-1185">Reference proteome</keyword>
<reference evidence="1" key="1">
    <citation type="submission" date="2020-12" db="EMBL/GenBank/DDBJ databases">
        <title>Metabolic potential, ecology and presence of endohyphal bacteria is reflected in genomic diversity of Mucoromycotina.</title>
        <authorList>
            <person name="Muszewska A."/>
            <person name="Okrasinska A."/>
            <person name="Steczkiewicz K."/>
            <person name="Drgas O."/>
            <person name="Orlowska M."/>
            <person name="Perlinska-Lenart U."/>
            <person name="Aleksandrzak-Piekarczyk T."/>
            <person name="Szatraj K."/>
            <person name="Zielenkiewicz U."/>
            <person name="Pilsyk S."/>
            <person name="Malc E."/>
            <person name="Mieczkowski P."/>
            <person name="Kruszewska J.S."/>
            <person name="Biernat P."/>
            <person name="Pawlowska J."/>
        </authorList>
    </citation>
    <scope>NUCLEOTIDE SEQUENCE</scope>
    <source>
        <strain evidence="1">WA0000017839</strain>
    </source>
</reference>
<sequence length="486" mass="56058">MKPLGLYEELKGLLQTKGFLIAYKYRATIASAEFKYCSIMMELGSRLDKSLNFLGELKNLTYLTLYNSCDFNLTTLDLQRLCPNLKGINYVSHILIPDKMIREQLEDLSDTITYTKLEYLKITVPSIPLHYTRYLTNLLSKQVANLEIVISKAYIFDWINEIGLTDAFEFALAVGAIEDFSINFALDRNHDQQSREYDSENGLSRLESFFVLVLAFRGHKNKWCSFTFRDAAACPDETFKFFGSENILDVQYSLEYEEFWDPDTDVFCMHSLNNTTLRSGFNMINDFSVSILGGLDRGLAFKFMEFVIAECSNVSSFEYVDIHRSVETISILEEYDLSKPDDDSATSTIQKRMNSLSIETAILEDFELDQISQYFPCIVKILCNHSFTDCVESNEIEIDVTSFKHLKSLTYFVQSSQKGQYYAFVQCIHTNGDKVYHHLDKKTPATINPCTSKFFEDCLNNHKLDIYITTIYCRSDVEILLKLSQY</sequence>
<dbReference type="Proteomes" id="UP000603453">
    <property type="component" value="Unassembled WGS sequence"/>
</dbReference>
<evidence type="ECO:0000313" key="2">
    <source>
        <dbReference type="Proteomes" id="UP000603453"/>
    </source>
</evidence>
<dbReference type="OrthoDB" id="10687441at2759"/>